<sequence>ILHDGLNTPNAGIPIVKDKALYIIRPTGQLPSSYQSLQNESSVALSNAFRSSLVLKSLSLISRLTAAFDFGTETQDGHDTFGLSRELSVWAINQLGLEIRCEISFEKSLDPSGELGSKTDKQQE</sequence>
<gene>
    <name evidence="1" type="ORF">RDB_LOCUS23544</name>
</gene>
<reference evidence="1" key="1">
    <citation type="submission" date="2021-01" db="EMBL/GenBank/DDBJ databases">
        <authorList>
            <person name="Kaushik A."/>
        </authorList>
    </citation>
    <scope>NUCLEOTIDE SEQUENCE</scope>
    <source>
        <strain evidence="1">AG2-2IIIB</strain>
    </source>
</reference>
<name>A0A8H2WG93_9AGAM</name>
<dbReference type="EMBL" id="CAJMWT010001109">
    <property type="protein sequence ID" value="CAE6379395.1"/>
    <property type="molecule type" value="Genomic_DNA"/>
</dbReference>
<dbReference type="AlphaFoldDB" id="A0A8H2WG93"/>
<evidence type="ECO:0000313" key="1">
    <source>
        <dbReference type="EMBL" id="CAE6379395.1"/>
    </source>
</evidence>
<feature type="non-terminal residue" evidence="1">
    <location>
        <position position="1"/>
    </location>
</feature>
<protein>
    <submittedName>
        <fullName evidence="1">Uncharacterized protein</fullName>
    </submittedName>
</protein>
<proteinExistence type="predicted"/>
<evidence type="ECO:0000313" key="2">
    <source>
        <dbReference type="Proteomes" id="UP000663843"/>
    </source>
</evidence>
<accession>A0A8H2WG93</accession>
<organism evidence="1 2">
    <name type="scientific">Rhizoctonia solani</name>
    <dbReference type="NCBI Taxonomy" id="456999"/>
    <lineage>
        <taxon>Eukaryota</taxon>
        <taxon>Fungi</taxon>
        <taxon>Dikarya</taxon>
        <taxon>Basidiomycota</taxon>
        <taxon>Agaricomycotina</taxon>
        <taxon>Agaricomycetes</taxon>
        <taxon>Cantharellales</taxon>
        <taxon>Ceratobasidiaceae</taxon>
        <taxon>Rhizoctonia</taxon>
    </lineage>
</organism>
<dbReference type="Proteomes" id="UP000663843">
    <property type="component" value="Unassembled WGS sequence"/>
</dbReference>
<comment type="caution">
    <text evidence="1">The sequence shown here is derived from an EMBL/GenBank/DDBJ whole genome shotgun (WGS) entry which is preliminary data.</text>
</comment>